<name>A0A9D1HKB3_9FIRM</name>
<keyword evidence="1" id="KW-0808">Transferase</keyword>
<dbReference type="AlphaFoldDB" id="A0A9D1HKB3"/>
<evidence type="ECO:0000313" key="2">
    <source>
        <dbReference type="Proteomes" id="UP000824124"/>
    </source>
</evidence>
<gene>
    <name evidence="1" type="ORF">IAB00_06335</name>
</gene>
<dbReference type="Pfam" id="PF12847">
    <property type="entry name" value="Methyltransf_18"/>
    <property type="match status" value="1"/>
</dbReference>
<sequence>MRIKLSNRLQAVARQIPAGRRVADIGTDHGYLPVFLAVNDISPQIIASDLGKGPLAQAEQLVGLLSLENQISCRLGDGLSVLVPGEADVICIAGMGGMAITEIIAEGMVQAKAAGRLVLQPQRNVAAVRRFLADNGFRIVAEDLAEDDGFYYEIIAAEPGEMQLSDLEAEFGPLLLSCGHPLLEGFLNLRERDLTRLLESMSENNSAGSCKRKMQLEEEISRVAKVIAGINAKTAREGEL</sequence>
<dbReference type="Gene3D" id="3.40.50.150">
    <property type="entry name" value="Vaccinia Virus protein VP39"/>
    <property type="match status" value="1"/>
</dbReference>
<dbReference type="GO" id="GO:0032259">
    <property type="term" value="P:methylation"/>
    <property type="evidence" value="ECO:0007669"/>
    <property type="project" value="UniProtKB-KW"/>
</dbReference>
<dbReference type="PANTHER" id="PTHR38451">
    <property type="entry name" value="TRNA (ADENINE(22)-N(1))-METHYLTRANSFERASE"/>
    <property type="match status" value="1"/>
</dbReference>
<proteinExistence type="predicted"/>
<dbReference type="EMBL" id="DVMH01000031">
    <property type="protein sequence ID" value="HIU10836.1"/>
    <property type="molecule type" value="Genomic_DNA"/>
</dbReference>
<dbReference type="InterPro" id="IPR006901">
    <property type="entry name" value="TrmK"/>
</dbReference>
<dbReference type="PIRSF" id="PIRSF018637">
    <property type="entry name" value="TrmK"/>
    <property type="match status" value="1"/>
</dbReference>
<reference evidence="1" key="2">
    <citation type="journal article" date="2021" name="PeerJ">
        <title>Extensive microbial diversity within the chicken gut microbiome revealed by metagenomics and culture.</title>
        <authorList>
            <person name="Gilroy R."/>
            <person name="Ravi A."/>
            <person name="Getino M."/>
            <person name="Pursley I."/>
            <person name="Horton D.L."/>
            <person name="Alikhan N.F."/>
            <person name="Baker D."/>
            <person name="Gharbi K."/>
            <person name="Hall N."/>
            <person name="Watson M."/>
            <person name="Adriaenssens E.M."/>
            <person name="Foster-Nyarko E."/>
            <person name="Jarju S."/>
            <person name="Secka A."/>
            <person name="Antonio M."/>
            <person name="Oren A."/>
            <person name="Chaudhuri R.R."/>
            <person name="La Ragione R."/>
            <person name="Hildebrand F."/>
            <person name="Pallen M.J."/>
        </authorList>
    </citation>
    <scope>NUCLEOTIDE SEQUENCE</scope>
    <source>
        <strain evidence="1">2830</strain>
    </source>
</reference>
<reference evidence="1" key="1">
    <citation type="submission" date="2020-10" db="EMBL/GenBank/DDBJ databases">
        <authorList>
            <person name="Gilroy R."/>
        </authorList>
    </citation>
    <scope>NUCLEOTIDE SEQUENCE</scope>
    <source>
        <strain evidence="1">2830</strain>
    </source>
</reference>
<evidence type="ECO:0000313" key="1">
    <source>
        <dbReference type="EMBL" id="HIU10836.1"/>
    </source>
</evidence>
<dbReference type="SUPFAM" id="SSF53335">
    <property type="entry name" value="S-adenosyl-L-methionine-dependent methyltransferases"/>
    <property type="match status" value="1"/>
</dbReference>
<comment type="caution">
    <text evidence="1">The sequence shown here is derived from an EMBL/GenBank/DDBJ whole genome shotgun (WGS) entry which is preliminary data.</text>
</comment>
<organism evidence="1 2">
    <name type="scientific">Candidatus Avidehalobacter gallistercoris</name>
    <dbReference type="NCBI Taxonomy" id="2840694"/>
    <lineage>
        <taxon>Bacteria</taxon>
        <taxon>Bacillati</taxon>
        <taxon>Bacillota</taxon>
        <taxon>Clostridia</taxon>
        <taxon>Eubacteriales</taxon>
        <taxon>Peptococcaceae</taxon>
        <taxon>Peptococcaceae incertae sedis</taxon>
        <taxon>Candidatus Avidehalobacter</taxon>
    </lineage>
</organism>
<dbReference type="Proteomes" id="UP000824124">
    <property type="component" value="Unassembled WGS sequence"/>
</dbReference>
<protein>
    <submittedName>
        <fullName evidence="1">SAM-dependent methyltransferase</fullName>
    </submittedName>
</protein>
<accession>A0A9D1HKB3</accession>
<dbReference type="GO" id="GO:0160105">
    <property type="term" value="F:tRNA (adenine(22)-N1)-methyltransferase activity"/>
    <property type="evidence" value="ECO:0007669"/>
    <property type="project" value="InterPro"/>
</dbReference>
<dbReference type="InterPro" id="IPR029063">
    <property type="entry name" value="SAM-dependent_MTases_sf"/>
</dbReference>
<dbReference type="PANTHER" id="PTHR38451:SF1">
    <property type="entry name" value="TRNA (ADENINE(22)-N(1))-METHYLTRANSFERASE"/>
    <property type="match status" value="1"/>
</dbReference>
<keyword evidence="1" id="KW-0489">Methyltransferase</keyword>